<dbReference type="EMBL" id="JBHRWK010000059">
    <property type="protein sequence ID" value="MFC3454026.1"/>
    <property type="molecule type" value="Genomic_DNA"/>
</dbReference>
<evidence type="ECO:0000313" key="1">
    <source>
        <dbReference type="EMBL" id="MFC3454026.1"/>
    </source>
</evidence>
<protein>
    <recommendedName>
        <fullName evidence="3">HPt domain-containing protein</fullName>
    </recommendedName>
</protein>
<reference evidence="2" key="1">
    <citation type="journal article" date="2019" name="Int. J. Syst. Evol. Microbiol.">
        <title>The Global Catalogue of Microorganisms (GCM) 10K type strain sequencing project: providing services to taxonomists for standard genome sequencing and annotation.</title>
        <authorList>
            <consortium name="The Broad Institute Genomics Platform"/>
            <consortium name="The Broad Institute Genome Sequencing Center for Infectious Disease"/>
            <person name="Wu L."/>
            <person name="Ma J."/>
        </authorList>
    </citation>
    <scope>NUCLEOTIDE SEQUENCE [LARGE SCALE GENOMIC DNA]</scope>
    <source>
        <strain evidence="2">CGMCC 4.7676</strain>
    </source>
</reference>
<comment type="caution">
    <text evidence="1">The sequence shown here is derived from an EMBL/GenBank/DDBJ whole genome shotgun (WGS) entry which is preliminary data.</text>
</comment>
<evidence type="ECO:0008006" key="3">
    <source>
        <dbReference type="Google" id="ProtNLM"/>
    </source>
</evidence>
<evidence type="ECO:0000313" key="2">
    <source>
        <dbReference type="Proteomes" id="UP001595645"/>
    </source>
</evidence>
<gene>
    <name evidence="1" type="ORF">ACFOSH_31710</name>
</gene>
<sequence>MTDNRLVDVLGDYCHIDGPHTDDTATDASASLSELVRYLNHATIGRNPWPWAATTHRVVGGLSATVYGMEQLVRQLAQVLETQAKDATLYDDRHDRPGAQTAAAAAEELRTLRPLIQQLAAQLDAVCGCTVHLGNND</sequence>
<keyword evidence="2" id="KW-1185">Reference proteome</keyword>
<name>A0ABV7P6I9_9PSEU</name>
<dbReference type="Proteomes" id="UP001595645">
    <property type="component" value="Unassembled WGS sequence"/>
</dbReference>
<dbReference type="RefSeq" id="WP_378243172.1">
    <property type="nucleotide sequence ID" value="NZ_JBHRWK010000059.1"/>
</dbReference>
<organism evidence="1 2">
    <name type="scientific">Amycolatopsis speibonae</name>
    <dbReference type="NCBI Taxonomy" id="1450224"/>
    <lineage>
        <taxon>Bacteria</taxon>
        <taxon>Bacillati</taxon>
        <taxon>Actinomycetota</taxon>
        <taxon>Actinomycetes</taxon>
        <taxon>Pseudonocardiales</taxon>
        <taxon>Pseudonocardiaceae</taxon>
        <taxon>Amycolatopsis</taxon>
    </lineage>
</organism>
<proteinExistence type="predicted"/>
<accession>A0ABV7P6I9</accession>